<keyword evidence="2" id="KW-1003">Cell membrane</keyword>
<evidence type="ECO:0000256" key="2">
    <source>
        <dbReference type="ARBA" id="ARBA00022475"/>
    </source>
</evidence>
<dbReference type="Pfam" id="PF18967">
    <property type="entry name" value="PycTM"/>
    <property type="match status" value="1"/>
</dbReference>
<dbReference type="InterPro" id="IPR043760">
    <property type="entry name" value="PycTM_dom"/>
</dbReference>
<evidence type="ECO:0000256" key="1">
    <source>
        <dbReference type="ARBA" id="ARBA00004236"/>
    </source>
</evidence>
<accession>A0A4S8Q860</accession>
<dbReference type="Proteomes" id="UP000308760">
    <property type="component" value="Unassembled WGS sequence"/>
</dbReference>
<sequence>MALREHTRAADSKAQLLGSVLIPSIVGAVATGVFAHLPAIAAITAWPAAGFSLAAIAILGGVVWPQPPGQLGIGDVEATLTTARRKATAPKWRLTALAAEHNHLARIVAAKWRRLKWALRMTGGALALGTATVILAVLN</sequence>
<evidence type="ECO:0000313" key="10">
    <source>
        <dbReference type="EMBL" id="THV40567.1"/>
    </source>
</evidence>
<keyword evidence="7 8" id="KW-0472">Membrane</keyword>
<keyword evidence="3 8" id="KW-0812">Transmembrane</keyword>
<evidence type="ECO:0000259" key="9">
    <source>
        <dbReference type="Pfam" id="PF18967"/>
    </source>
</evidence>
<feature type="transmembrane region" description="Helical" evidence="8">
    <location>
        <begin position="43"/>
        <end position="64"/>
    </location>
</feature>
<feature type="transmembrane region" description="Helical" evidence="8">
    <location>
        <begin position="117"/>
        <end position="138"/>
    </location>
</feature>
<keyword evidence="11" id="KW-1185">Reference proteome</keyword>
<evidence type="ECO:0000313" key="11">
    <source>
        <dbReference type="Proteomes" id="UP000308760"/>
    </source>
</evidence>
<evidence type="ECO:0000256" key="7">
    <source>
        <dbReference type="ARBA" id="ARBA00023136"/>
    </source>
</evidence>
<name>A0A4S8Q860_9ACTN</name>
<reference evidence="11" key="1">
    <citation type="submission" date="2019-04" db="EMBL/GenBank/DDBJ databases">
        <title>Nocardioides xinjiangensis sp. nov.</title>
        <authorList>
            <person name="Liu S."/>
        </authorList>
    </citation>
    <scope>NUCLEOTIDE SEQUENCE [LARGE SCALE GENOMIC DNA]</scope>
    <source>
        <strain evidence="11">18</strain>
    </source>
</reference>
<comment type="caution">
    <text evidence="10">The sequence shown here is derived from an EMBL/GenBank/DDBJ whole genome shotgun (WGS) entry which is preliminary data.</text>
</comment>
<comment type="subcellular location">
    <subcellularLocation>
        <location evidence="1">Cell membrane</location>
    </subcellularLocation>
</comment>
<dbReference type="RefSeq" id="WP_136535342.1">
    <property type="nucleotide sequence ID" value="NZ_STGY01000056.1"/>
</dbReference>
<evidence type="ECO:0000256" key="5">
    <source>
        <dbReference type="ARBA" id="ARBA00022989"/>
    </source>
</evidence>
<organism evidence="10 11">
    <name type="scientific">Glycomyces buryatensis</name>
    <dbReference type="NCBI Taxonomy" id="2570927"/>
    <lineage>
        <taxon>Bacteria</taxon>
        <taxon>Bacillati</taxon>
        <taxon>Actinomycetota</taxon>
        <taxon>Actinomycetes</taxon>
        <taxon>Glycomycetales</taxon>
        <taxon>Glycomycetaceae</taxon>
        <taxon>Glycomyces</taxon>
    </lineage>
</organism>
<keyword evidence="6" id="KW-0051">Antiviral defense</keyword>
<evidence type="ECO:0000256" key="4">
    <source>
        <dbReference type="ARBA" id="ARBA00022741"/>
    </source>
</evidence>
<evidence type="ECO:0000256" key="3">
    <source>
        <dbReference type="ARBA" id="ARBA00022692"/>
    </source>
</evidence>
<feature type="transmembrane region" description="Helical" evidence="8">
    <location>
        <begin position="16"/>
        <end position="37"/>
    </location>
</feature>
<keyword evidence="5 8" id="KW-1133">Transmembrane helix</keyword>
<evidence type="ECO:0000256" key="8">
    <source>
        <dbReference type="SAM" id="Phobius"/>
    </source>
</evidence>
<keyword evidence="4" id="KW-0547">Nucleotide-binding</keyword>
<feature type="domain" description="Pycsar effector protein" evidence="9">
    <location>
        <begin position="4"/>
        <end position="135"/>
    </location>
</feature>
<protein>
    <recommendedName>
        <fullName evidence="9">Pycsar effector protein domain-containing protein</fullName>
    </recommendedName>
</protein>
<gene>
    <name evidence="10" type="ORF">FAB82_14975</name>
</gene>
<dbReference type="AlphaFoldDB" id="A0A4S8Q860"/>
<evidence type="ECO:0000256" key="6">
    <source>
        <dbReference type="ARBA" id="ARBA00023118"/>
    </source>
</evidence>
<proteinExistence type="predicted"/>
<reference evidence="10 11" key="2">
    <citation type="submission" date="2019-05" db="EMBL/GenBank/DDBJ databases">
        <title>Glycomyces buryatensis sp. nov.</title>
        <authorList>
            <person name="Nikitina E."/>
        </authorList>
    </citation>
    <scope>NUCLEOTIDE SEQUENCE [LARGE SCALE GENOMIC DNA]</scope>
    <source>
        <strain evidence="10 11">18</strain>
    </source>
</reference>
<dbReference type="EMBL" id="STGY01000056">
    <property type="protein sequence ID" value="THV40567.1"/>
    <property type="molecule type" value="Genomic_DNA"/>
</dbReference>